<dbReference type="RefSeq" id="WP_386420218.1">
    <property type="nucleotide sequence ID" value="NZ_JBHSPU010000014.1"/>
</dbReference>
<dbReference type="EMBL" id="JBHSPU010000014">
    <property type="protein sequence ID" value="MFC5914750.1"/>
    <property type="molecule type" value="Genomic_DNA"/>
</dbReference>
<evidence type="ECO:0000256" key="1">
    <source>
        <dbReference type="SAM" id="MobiDB-lite"/>
    </source>
</evidence>
<keyword evidence="3" id="KW-1185">Reference proteome</keyword>
<reference evidence="3" key="1">
    <citation type="journal article" date="2019" name="Int. J. Syst. Evol. Microbiol.">
        <title>The Global Catalogue of Microorganisms (GCM) 10K type strain sequencing project: providing services to taxonomists for standard genome sequencing and annotation.</title>
        <authorList>
            <consortium name="The Broad Institute Genomics Platform"/>
            <consortium name="The Broad Institute Genome Sequencing Center for Infectious Disease"/>
            <person name="Wu L."/>
            <person name="Ma J."/>
        </authorList>
    </citation>
    <scope>NUCLEOTIDE SEQUENCE [LARGE SCALE GENOMIC DNA]</scope>
    <source>
        <strain evidence="3">JCM 4147</strain>
    </source>
</reference>
<protein>
    <submittedName>
        <fullName evidence="2">Uncharacterized protein</fullName>
    </submittedName>
</protein>
<sequence>MAQARSTTPGGGSEIQRSWSRPVAPHAVVSGLFTTLDDLRAALIDRYVKGLKGPHGFIHSGC</sequence>
<accession>A0ABW1GIU6</accession>
<proteinExistence type="predicted"/>
<dbReference type="Proteomes" id="UP001596200">
    <property type="component" value="Unassembled WGS sequence"/>
</dbReference>
<feature type="region of interest" description="Disordered" evidence="1">
    <location>
        <begin position="1"/>
        <end position="20"/>
    </location>
</feature>
<evidence type="ECO:0000313" key="3">
    <source>
        <dbReference type="Proteomes" id="UP001596200"/>
    </source>
</evidence>
<name>A0ABW1GIU6_9ACTN</name>
<evidence type="ECO:0000313" key="2">
    <source>
        <dbReference type="EMBL" id="MFC5914750.1"/>
    </source>
</evidence>
<comment type="caution">
    <text evidence="2">The sequence shown here is derived from an EMBL/GenBank/DDBJ whole genome shotgun (WGS) entry which is preliminary data.</text>
</comment>
<organism evidence="2 3">
    <name type="scientific">Streptomyces pulveraceus</name>
    <dbReference type="NCBI Taxonomy" id="68258"/>
    <lineage>
        <taxon>Bacteria</taxon>
        <taxon>Bacillati</taxon>
        <taxon>Actinomycetota</taxon>
        <taxon>Actinomycetes</taxon>
        <taxon>Kitasatosporales</taxon>
        <taxon>Streptomycetaceae</taxon>
        <taxon>Streptomyces</taxon>
    </lineage>
</organism>
<gene>
    <name evidence="2" type="ORF">ACFP1B_15120</name>
</gene>